<feature type="transmembrane region" description="Helical" evidence="8">
    <location>
        <begin position="320"/>
        <end position="340"/>
    </location>
</feature>
<feature type="transmembrane region" description="Helical" evidence="8">
    <location>
        <begin position="53"/>
        <end position="74"/>
    </location>
</feature>
<dbReference type="GO" id="GO:0000319">
    <property type="term" value="F:sulfite transmembrane transporter activity"/>
    <property type="evidence" value="ECO:0007669"/>
    <property type="project" value="TreeGrafter"/>
</dbReference>
<feature type="transmembrane region" description="Helical" evidence="8">
    <location>
        <begin position="195"/>
        <end position="221"/>
    </location>
</feature>
<evidence type="ECO:0008006" key="11">
    <source>
        <dbReference type="Google" id="ProtNLM"/>
    </source>
</evidence>
<sequence length="425" mass="46258">MATHSSSPSRKSLKDCVRHFTPAWFAAIMGTGSISILFHAFPYANGSTTMVVFTYIFFFLNLALFIIFNALTAARYILFPDIWSIMLHHPTQSLFLGTYPMGATTLINIAVGLIYEGGFGGQAFLYSMWAFWWLDVAISVLCAFAIVHVMKTRQEHALQRMTAVWLLPVVTLIVASSTGGVLASPLAQYSESHSLITLTVSAVLVFMGLGLALMILTMYLLRLILYGVPPSAGVLSVFIPLGPMGQGGFSILLLGQGFQSLLPLKSGGSAILQQEHAGEIISVLSICAAMVLWSLATMWFIYAVLAVVEVTHQTRFPFKQAFWGLIFPNGVYANLTVQLYRELASPFFRVWGAIYSAGTLILWAWVFVRTLTLVHNGAIFESPCLEDFDMARAEGKRVASPHGPSSAPVSATTTIACSGATMSAH</sequence>
<gene>
    <name evidence="9" type="ORF">L227DRAFT_575782</name>
</gene>
<dbReference type="OrthoDB" id="1099at2759"/>
<evidence type="ECO:0000256" key="5">
    <source>
        <dbReference type="ARBA" id="ARBA00022692"/>
    </source>
</evidence>
<name>A0A5C2S7F1_9APHY</name>
<evidence type="ECO:0000313" key="9">
    <source>
        <dbReference type="EMBL" id="RPD59795.1"/>
    </source>
</evidence>
<keyword evidence="4" id="KW-1003">Cell membrane</keyword>
<feature type="transmembrane region" description="Helical" evidence="8">
    <location>
        <begin position="162"/>
        <end position="183"/>
    </location>
</feature>
<keyword evidence="5 8" id="KW-0812">Transmembrane</keyword>
<evidence type="ECO:0000256" key="1">
    <source>
        <dbReference type="ARBA" id="ARBA00004651"/>
    </source>
</evidence>
<dbReference type="Gene3D" id="1.50.10.150">
    <property type="entry name" value="Voltage-dependent anion channel"/>
    <property type="match status" value="1"/>
</dbReference>
<comment type="similarity">
    <text evidence="2">Belongs to the tellurite-resistance/dicarboxylate transporter (TDT) family.</text>
</comment>
<dbReference type="Pfam" id="PF03595">
    <property type="entry name" value="SLAC1"/>
    <property type="match status" value="1"/>
</dbReference>
<dbReference type="AlphaFoldDB" id="A0A5C2S7F1"/>
<feature type="transmembrane region" description="Helical" evidence="8">
    <location>
        <begin position="94"/>
        <end position="115"/>
    </location>
</feature>
<evidence type="ECO:0000256" key="2">
    <source>
        <dbReference type="ARBA" id="ARBA00008566"/>
    </source>
</evidence>
<dbReference type="InterPro" id="IPR038665">
    <property type="entry name" value="Voltage-dep_anion_channel_sf"/>
</dbReference>
<accession>A0A5C2S7F1</accession>
<evidence type="ECO:0000256" key="3">
    <source>
        <dbReference type="ARBA" id="ARBA00022448"/>
    </source>
</evidence>
<feature type="transmembrane region" description="Helical" evidence="8">
    <location>
        <begin position="280"/>
        <end position="308"/>
    </location>
</feature>
<evidence type="ECO:0000256" key="4">
    <source>
        <dbReference type="ARBA" id="ARBA00022475"/>
    </source>
</evidence>
<feature type="transmembrane region" description="Helical" evidence="8">
    <location>
        <begin position="130"/>
        <end position="150"/>
    </location>
</feature>
<proteinExistence type="inferred from homology"/>
<evidence type="ECO:0000256" key="8">
    <source>
        <dbReference type="SAM" id="Phobius"/>
    </source>
</evidence>
<dbReference type="PANTHER" id="PTHR31686:SF3">
    <property type="entry name" value="ACID TRANSPORT PROTEIN, PUTATIVE (AFU_ORTHOLOGUE AFUA_4G09410)-RELATED"/>
    <property type="match status" value="1"/>
</dbReference>
<comment type="subcellular location">
    <subcellularLocation>
        <location evidence="1">Cell membrane</location>
        <topology evidence="1">Multi-pass membrane protein</topology>
    </subcellularLocation>
</comment>
<evidence type="ECO:0000313" key="10">
    <source>
        <dbReference type="Proteomes" id="UP000313359"/>
    </source>
</evidence>
<dbReference type="InterPro" id="IPR051629">
    <property type="entry name" value="Sulfite_efflux_TDT"/>
</dbReference>
<reference evidence="9" key="1">
    <citation type="journal article" date="2018" name="Genome Biol. Evol.">
        <title>Genomics and development of Lentinus tigrinus, a white-rot wood-decaying mushroom with dimorphic fruiting bodies.</title>
        <authorList>
            <person name="Wu B."/>
            <person name="Xu Z."/>
            <person name="Knudson A."/>
            <person name="Carlson A."/>
            <person name="Chen N."/>
            <person name="Kovaka S."/>
            <person name="LaButti K."/>
            <person name="Lipzen A."/>
            <person name="Pennachio C."/>
            <person name="Riley R."/>
            <person name="Schakwitz W."/>
            <person name="Umezawa K."/>
            <person name="Ohm R.A."/>
            <person name="Grigoriev I.V."/>
            <person name="Nagy L.G."/>
            <person name="Gibbons J."/>
            <person name="Hibbett D."/>
        </authorList>
    </citation>
    <scope>NUCLEOTIDE SEQUENCE [LARGE SCALE GENOMIC DNA]</scope>
    <source>
        <strain evidence="9">ALCF2SS1-6</strain>
    </source>
</reference>
<dbReference type="EMBL" id="ML122268">
    <property type="protein sequence ID" value="RPD59795.1"/>
    <property type="molecule type" value="Genomic_DNA"/>
</dbReference>
<dbReference type="CDD" id="cd09318">
    <property type="entry name" value="TDT_SSU1"/>
    <property type="match status" value="1"/>
</dbReference>
<keyword evidence="10" id="KW-1185">Reference proteome</keyword>
<organism evidence="9 10">
    <name type="scientific">Lentinus tigrinus ALCF2SS1-6</name>
    <dbReference type="NCBI Taxonomy" id="1328759"/>
    <lineage>
        <taxon>Eukaryota</taxon>
        <taxon>Fungi</taxon>
        <taxon>Dikarya</taxon>
        <taxon>Basidiomycota</taxon>
        <taxon>Agaricomycotina</taxon>
        <taxon>Agaricomycetes</taxon>
        <taxon>Polyporales</taxon>
        <taxon>Polyporaceae</taxon>
        <taxon>Lentinus</taxon>
    </lineage>
</organism>
<feature type="transmembrane region" description="Helical" evidence="8">
    <location>
        <begin position="346"/>
        <end position="368"/>
    </location>
</feature>
<dbReference type="Proteomes" id="UP000313359">
    <property type="component" value="Unassembled WGS sequence"/>
</dbReference>
<protein>
    <recommendedName>
        <fullName evidence="11">C4-dicarboxylate transporter/malic acid transport protein</fullName>
    </recommendedName>
</protein>
<dbReference type="InterPro" id="IPR004695">
    <property type="entry name" value="SLAC1/Mae1/Ssu1/TehA"/>
</dbReference>
<keyword evidence="6 8" id="KW-1133">Transmembrane helix</keyword>
<keyword evidence="7 8" id="KW-0472">Membrane</keyword>
<feature type="transmembrane region" description="Helical" evidence="8">
    <location>
        <begin position="21"/>
        <end position="41"/>
    </location>
</feature>
<evidence type="ECO:0000256" key="6">
    <source>
        <dbReference type="ARBA" id="ARBA00022989"/>
    </source>
</evidence>
<keyword evidence="3" id="KW-0813">Transport</keyword>
<dbReference type="PANTHER" id="PTHR31686">
    <property type="match status" value="1"/>
</dbReference>
<dbReference type="GO" id="GO:0005886">
    <property type="term" value="C:plasma membrane"/>
    <property type="evidence" value="ECO:0007669"/>
    <property type="project" value="UniProtKB-SubCell"/>
</dbReference>
<feature type="transmembrane region" description="Helical" evidence="8">
    <location>
        <begin position="233"/>
        <end position="254"/>
    </location>
</feature>
<evidence type="ECO:0000256" key="7">
    <source>
        <dbReference type="ARBA" id="ARBA00023136"/>
    </source>
</evidence>